<dbReference type="InterPro" id="IPR008266">
    <property type="entry name" value="Tyr_kinase_AS"/>
</dbReference>
<feature type="compositionally biased region" description="Basic and acidic residues" evidence="5">
    <location>
        <begin position="491"/>
        <end position="501"/>
    </location>
</feature>
<feature type="region of interest" description="Disordered" evidence="5">
    <location>
        <begin position="478"/>
        <end position="506"/>
    </location>
</feature>
<protein>
    <recommendedName>
        <fullName evidence="6">Protein kinase domain-containing protein</fullName>
    </recommendedName>
</protein>
<dbReference type="AlphaFoldDB" id="A0A2W5TNC9"/>
<evidence type="ECO:0000313" key="8">
    <source>
        <dbReference type="Proteomes" id="UP000249061"/>
    </source>
</evidence>
<keyword evidence="4" id="KW-0067">ATP-binding</keyword>
<dbReference type="GO" id="GO:0004674">
    <property type="term" value="F:protein serine/threonine kinase activity"/>
    <property type="evidence" value="ECO:0007669"/>
    <property type="project" value="TreeGrafter"/>
</dbReference>
<evidence type="ECO:0000259" key="6">
    <source>
        <dbReference type="PROSITE" id="PS50011"/>
    </source>
</evidence>
<dbReference type="Gene3D" id="3.30.200.20">
    <property type="entry name" value="Phosphorylase Kinase, domain 1"/>
    <property type="match status" value="1"/>
</dbReference>
<proteinExistence type="predicted"/>
<keyword evidence="2" id="KW-0547">Nucleotide-binding</keyword>
<evidence type="ECO:0000256" key="4">
    <source>
        <dbReference type="ARBA" id="ARBA00022840"/>
    </source>
</evidence>
<dbReference type="CDD" id="cd14014">
    <property type="entry name" value="STKc_PknB_like"/>
    <property type="match status" value="1"/>
</dbReference>
<dbReference type="InterPro" id="IPR011009">
    <property type="entry name" value="Kinase-like_dom_sf"/>
</dbReference>
<comment type="caution">
    <text evidence="7">The sequence shown here is derived from an EMBL/GenBank/DDBJ whole genome shotgun (WGS) entry which is preliminary data.</text>
</comment>
<accession>A0A2W5TNC9</accession>
<organism evidence="7 8">
    <name type="scientific">Archangium gephyra</name>
    <dbReference type="NCBI Taxonomy" id="48"/>
    <lineage>
        <taxon>Bacteria</taxon>
        <taxon>Pseudomonadati</taxon>
        <taxon>Myxococcota</taxon>
        <taxon>Myxococcia</taxon>
        <taxon>Myxococcales</taxon>
        <taxon>Cystobacterineae</taxon>
        <taxon>Archangiaceae</taxon>
        <taxon>Archangium</taxon>
    </lineage>
</organism>
<dbReference type="PROSITE" id="PS50011">
    <property type="entry name" value="PROTEIN_KINASE_DOM"/>
    <property type="match status" value="1"/>
</dbReference>
<dbReference type="GO" id="GO:0005524">
    <property type="term" value="F:ATP binding"/>
    <property type="evidence" value="ECO:0007669"/>
    <property type="project" value="UniProtKB-KW"/>
</dbReference>
<evidence type="ECO:0000256" key="5">
    <source>
        <dbReference type="SAM" id="MobiDB-lite"/>
    </source>
</evidence>
<dbReference type="Gene3D" id="1.10.510.10">
    <property type="entry name" value="Transferase(Phosphotransferase) domain 1"/>
    <property type="match status" value="1"/>
</dbReference>
<dbReference type="PANTHER" id="PTHR43289:SF34">
    <property type="entry name" value="SERINE_THREONINE-PROTEIN KINASE YBDM-RELATED"/>
    <property type="match status" value="1"/>
</dbReference>
<reference evidence="7 8" key="1">
    <citation type="submission" date="2017-08" db="EMBL/GenBank/DDBJ databases">
        <title>Infants hospitalized years apart are colonized by the same room-sourced microbial strains.</title>
        <authorList>
            <person name="Brooks B."/>
            <person name="Olm M.R."/>
            <person name="Firek B.A."/>
            <person name="Baker R."/>
            <person name="Thomas B.C."/>
            <person name="Morowitz M.J."/>
            <person name="Banfield J.F."/>
        </authorList>
    </citation>
    <scope>NUCLEOTIDE SEQUENCE [LARGE SCALE GENOMIC DNA]</scope>
    <source>
        <strain evidence="7">S2_003_000_R2_14</strain>
    </source>
</reference>
<evidence type="ECO:0000256" key="2">
    <source>
        <dbReference type="ARBA" id="ARBA00022741"/>
    </source>
</evidence>
<evidence type="ECO:0000313" key="7">
    <source>
        <dbReference type="EMBL" id="PZR15357.1"/>
    </source>
</evidence>
<dbReference type="EMBL" id="QFQP01000005">
    <property type="protein sequence ID" value="PZR15357.1"/>
    <property type="molecule type" value="Genomic_DNA"/>
</dbReference>
<gene>
    <name evidence="7" type="ORF">DI536_07840</name>
</gene>
<feature type="domain" description="Protein kinase" evidence="6">
    <location>
        <begin position="12"/>
        <end position="295"/>
    </location>
</feature>
<feature type="region of interest" description="Disordered" evidence="5">
    <location>
        <begin position="330"/>
        <end position="366"/>
    </location>
</feature>
<dbReference type="PANTHER" id="PTHR43289">
    <property type="entry name" value="MITOGEN-ACTIVATED PROTEIN KINASE KINASE KINASE 20-RELATED"/>
    <property type="match status" value="1"/>
</dbReference>
<feature type="compositionally biased region" description="Pro residues" evidence="5">
    <location>
        <begin position="454"/>
        <end position="469"/>
    </location>
</feature>
<name>A0A2W5TNC9_9BACT</name>
<dbReference type="Proteomes" id="UP000249061">
    <property type="component" value="Unassembled WGS sequence"/>
</dbReference>
<sequence length="576" mass="61287">MSLEPGTRVGRYTISRLIAQGGMAEVYRAEQDLTGGISRPVAVKVIRPEYSESSDFREMFLDEARTACTLSHPNIVHIYEVGESDDGLLYMAMELVSGETLATVNRTLREYDERFSDEALFAIGIGCCSALEAVHALKVEGGVANLVHRDVSPHNLLLSTGGALKLIDFGIAKAATNRNLTMPGVTKGKAGYFSPEQAMGKKLDGRSDVFSLGITLYKLASGATPFDEHKSHVDRHAALVRGQWKDLDETYPGLPKGFYEVIRRSLAVKPEDRFQTARAMREALEKAAFDAHVRVSPSSLEGYLDENGEVTADGGSRSSAAPRVSMTALDPVNSPAVAPPNENSVRALNPLNRPPPKHTDTLVPASDGGPKKGLLLGAFVAAVLIGVGVTFALSGAANDATKPPPPVVVAKTSQPEKPPVAVARVEVKPPAPEAEDTRVIDAGETVVTIDDAPAPKPVVTPTPKTPKPRPVVAVVRPPPEPRPIASPPPAAKDEPIPEGEGRLSISIMGSPSATLTVQGETWDTPPVQRRVNSGKYRVTIKLPSGGQATTTATVMPDKKTELMLDPASLTWSSSLK</sequence>
<keyword evidence="1" id="KW-0808">Transferase</keyword>
<keyword evidence="3" id="KW-0418">Kinase</keyword>
<evidence type="ECO:0000256" key="3">
    <source>
        <dbReference type="ARBA" id="ARBA00022777"/>
    </source>
</evidence>
<dbReference type="InterPro" id="IPR000719">
    <property type="entry name" value="Prot_kinase_dom"/>
</dbReference>
<dbReference type="SUPFAM" id="SSF56112">
    <property type="entry name" value="Protein kinase-like (PK-like)"/>
    <property type="match status" value="1"/>
</dbReference>
<dbReference type="PROSITE" id="PS00109">
    <property type="entry name" value="PROTEIN_KINASE_TYR"/>
    <property type="match status" value="1"/>
</dbReference>
<evidence type="ECO:0000256" key="1">
    <source>
        <dbReference type="ARBA" id="ARBA00022679"/>
    </source>
</evidence>
<feature type="compositionally biased region" description="Pro residues" evidence="5">
    <location>
        <begin position="478"/>
        <end position="490"/>
    </location>
</feature>
<dbReference type="Pfam" id="PF00069">
    <property type="entry name" value="Pkinase"/>
    <property type="match status" value="1"/>
</dbReference>
<feature type="region of interest" description="Disordered" evidence="5">
    <location>
        <begin position="452"/>
        <end position="471"/>
    </location>
</feature>